<keyword evidence="3" id="KW-1185">Reference proteome</keyword>
<proteinExistence type="predicted"/>
<dbReference type="PROSITE" id="PS50011">
    <property type="entry name" value="PROTEIN_KINASE_DOM"/>
    <property type="match status" value="1"/>
</dbReference>
<dbReference type="EMBL" id="CAUYUE010000005">
    <property type="protein sequence ID" value="CAK0773137.1"/>
    <property type="molecule type" value="Genomic_DNA"/>
</dbReference>
<evidence type="ECO:0000313" key="2">
    <source>
        <dbReference type="EMBL" id="CAK0773137.1"/>
    </source>
</evidence>
<protein>
    <recommendedName>
        <fullName evidence="1">Protein kinase domain-containing protein</fullName>
    </recommendedName>
</protein>
<reference evidence="2 3" key="1">
    <citation type="submission" date="2023-10" db="EMBL/GenBank/DDBJ databases">
        <authorList>
            <person name="Maclean D."/>
            <person name="Macfadyen A."/>
        </authorList>
    </citation>
    <scope>NUCLEOTIDE SEQUENCE [LARGE SCALE GENOMIC DNA]</scope>
</reference>
<dbReference type="GO" id="GO:0005524">
    <property type="term" value="F:ATP binding"/>
    <property type="evidence" value="ECO:0007669"/>
    <property type="project" value="InterPro"/>
</dbReference>
<gene>
    <name evidence="2" type="ORF">CVIRNUC_004033</name>
</gene>
<evidence type="ECO:0000313" key="3">
    <source>
        <dbReference type="Proteomes" id="UP001314263"/>
    </source>
</evidence>
<dbReference type="SUPFAM" id="SSF56112">
    <property type="entry name" value="Protein kinase-like (PK-like)"/>
    <property type="match status" value="1"/>
</dbReference>
<evidence type="ECO:0000259" key="1">
    <source>
        <dbReference type="PROSITE" id="PS50011"/>
    </source>
</evidence>
<dbReference type="Proteomes" id="UP001314263">
    <property type="component" value="Unassembled WGS sequence"/>
</dbReference>
<dbReference type="PANTHER" id="PTHR44329">
    <property type="entry name" value="SERINE/THREONINE-PROTEIN KINASE TNNI3K-RELATED"/>
    <property type="match status" value="1"/>
</dbReference>
<dbReference type="InterPro" id="IPR000719">
    <property type="entry name" value="Prot_kinase_dom"/>
</dbReference>
<name>A0AAV1I0P4_9CHLO</name>
<dbReference type="AlphaFoldDB" id="A0AAV1I0P4"/>
<dbReference type="InterPro" id="IPR011009">
    <property type="entry name" value="Kinase-like_dom_sf"/>
</dbReference>
<dbReference type="InterPro" id="IPR051681">
    <property type="entry name" value="Ser/Thr_Kinases-Pseudokinases"/>
</dbReference>
<sequence length="121" mass="13598">MLAAHPAIQDPQYVHQRGTCSYLAPELAHWPLTHTVTQAVDVWSFGIMLVELATVQQPWADNGPEEIYARLQALASLGTGLAPRFEDEEWSFVVERCLQVDPKRRATMPEICTLLERIAAL</sequence>
<dbReference type="Pfam" id="PF00069">
    <property type="entry name" value="Pkinase"/>
    <property type="match status" value="1"/>
</dbReference>
<organism evidence="2 3">
    <name type="scientific">Coccomyxa viridis</name>
    <dbReference type="NCBI Taxonomy" id="1274662"/>
    <lineage>
        <taxon>Eukaryota</taxon>
        <taxon>Viridiplantae</taxon>
        <taxon>Chlorophyta</taxon>
        <taxon>core chlorophytes</taxon>
        <taxon>Trebouxiophyceae</taxon>
        <taxon>Trebouxiophyceae incertae sedis</taxon>
        <taxon>Coccomyxaceae</taxon>
        <taxon>Coccomyxa</taxon>
    </lineage>
</organism>
<comment type="caution">
    <text evidence="2">The sequence shown here is derived from an EMBL/GenBank/DDBJ whole genome shotgun (WGS) entry which is preliminary data.</text>
</comment>
<dbReference type="Gene3D" id="1.10.510.10">
    <property type="entry name" value="Transferase(Phosphotransferase) domain 1"/>
    <property type="match status" value="1"/>
</dbReference>
<accession>A0AAV1I0P4</accession>
<feature type="domain" description="Protein kinase" evidence="1">
    <location>
        <begin position="1"/>
        <end position="118"/>
    </location>
</feature>
<dbReference type="GO" id="GO:0004674">
    <property type="term" value="F:protein serine/threonine kinase activity"/>
    <property type="evidence" value="ECO:0007669"/>
    <property type="project" value="TreeGrafter"/>
</dbReference>